<organism evidence="9 10">
    <name type="scientific">Comamonas flocculans</name>
    <dbReference type="NCBI Taxonomy" id="2597701"/>
    <lineage>
        <taxon>Bacteria</taxon>
        <taxon>Pseudomonadati</taxon>
        <taxon>Pseudomonadota</taxon>
        <taxon>Betaproteobacteria</taxon>
        <taxon>Burkholderiales</taxon>
        <taxon>Comamonadaceae</taxon>
        <taxon>Comamonas</taxon>
    </lineage>
</organism>
<evidence type="ECO:0000313" key="9">
    <source>
        <dbReference type="EMBL" id="QEA13093.1"/>
    </source>
</evidence>
<dbReference type="OrthoDB" id="9808843at2"/>
<sequence length="205" mass="22248">MNAALPRLLLVDDDRLVLATLARGMAAQGWQVSCADSAEDARAQLAAGLRPDIALLDVRLPGDDGVTLARELGQRYQLPCLMLSAWGDEATVASASDSGALGYLVKPLDPLQLGPMLRTALARAREQANLRQNNEQLEQALQQTREINVAVGILMVQHRLKRDAAFELLRKAARCQRRRLATLAQEVIQGSELLHAPSARALADS</sequence>
<dbReference type="GO" id="GO:0006355">
    <property type="term" value="P:regulation of DNA-templated transcription"/>
    <property type="evidence" value="ECO:0007669"/>
    <property type="project" value="TreeGrafter"/>
</dbReference>
<dbReference type="Proteomes" id="UP000321199">
    <property type="component" value="Chromosome"/>
</dbReference>
<evidence type="ECO:0000256" key="5">
    <source>
        <dbReference type="ARBA" id="ARBA00023163"/>
    </source>
</evidence>
<dbReference type="Pfam" id="PF03861">
    <property type="entry name" value="ANTAR"/>
    <property type="match status" value="1"/>
</dbReference>
<evidence type="ECO:0000256" key="1">
    <source>
        <dbReference type="ARBA" id="ARBA00022553"/>
    </source>
</evidence>
<evidence type="ECO:0000259" key="7">
    <source>
        <dbReference type="PROSITE" id="PS50110"/>
    </source>
</evidence>
<keyword evidence="2" id="KW-0902">Two-component regulatory system</keyword>
<dbReference type="InterPro" id="IPR036388">
    <property type="entry name" value="WH-like_DNA-bd_sf"/>
</dbReference>
<dbReference type="InterPro" id="IPR039420">
    <property type="entry name" value="WalR-like"/>
</dbReference>
<keyword evidence="5" id="KW-0804">Transcription</keyword>
<dbReference type="SMART" id="SM01012">
    <property type="entry name" value="ANTAR"/>
    <property type="match status" value="1"/>
</dbReference>
<dbReference type="PIRSF" id="PIRSF036382">
    <property type="entry name" value="RR_antiterm"/>
    <property type="match status" value="1"/>
</dbReference>
<dbReference type="SUPFAM" id="SSF52172">
    <property type="entry name" value="CheY-like"/>
    <property type="match status" value="1"/>
</dbReference>
<keyword evidence="1 6" id="KW-0597">Phosphoprotein</keyword>
<feature type="domain" description="Response regulatory" evidence="7">
    <location>
        <begin position="7"/>
        <end position="121"/>
    </location>
</feature>
<evidence type="ECO:0000256" key="6">
    <source>
        <dbReference type="PROSITE-ProRule" id="PRU00169"/>
    </source>
</evidence>
<keyword evidence="3" id="KW-0805">Transcription regulation</keyword>
<dbReference type="Gene3D" id="1.10.10.10">
    <property type="entry name" value="Winged helix-like DNA-binding domain superfamily/Winged helix DNA-binding domain"/>
    <property type="match status" value="1"/>
</dbReference>
<proteinExistence type="predicted"/>
<dbReference type="KEGG" id="cof:FOZ74_08635"/>
<keyword evidence="4" id="KW-0238">DNA-binding</keyword>
<evidence type="ECO:0000259" key="8">
    <source>
        <dbReference type="PROSITE" id="PS50921"/>
    </source>
</evidence>
<accession>A0A5B8RVE9</accession>
<dbReference type="PROSITE" id="PS50110">
    <property type="entry name" value="RESPONSE_REGULATORY"/>
    <property type="match status" value="1"/>
</dbReference>
<dbReference type="InterPro" id="IPR001789">
    <property type="entry name" value="Sig_transdc_resp-reg_receiver"/>
</dbReference>
<evidence type="ECO:0000256" key="4">
    <source>
        <dbReference type="ARBA" id="ARBA00023125"/>
    </source>
</evidence>
<dbReference type="AlphaFoldDB" id="A0A5B8RVE9"/>
<dbReference type="Gene3D" id="3.40.50.2300">
    <property type="match status" value="1"/>
</dbReference>
<dbReference type="InterPro" id="IPR005561">
    <property type="entry name" value="ANTAR"/>
</dbReference>
<name>A0A5B8RVE9_9BURK</name>
<dbReference type="GO" id="GO:0000156">
    <property type="term" value="F:phosphorelay response regulator activity"/>
    <property type="evidence" value="ECO:0007669"/>
    <property type="project" value="TreeGrafter"/>
</dbReference>
<dbReference type="GO" id="GO:0003723">
    <property type="term" value="F:RNA binding"/>
    <property type="evidence" value="ECO:0007669"/>
    <property type="project" value="InterPro"/>
</dbReference>
<dbReference type="PANTHER" id="PTHR48111:SF1">
    <property type="entry name" value="TWO-COMPONENT RESPONSE REGULATOR ORR33"/>
    <property type="match status" value="1"/>
</dbReference>
<protein>
    <submittedName>
        <fullName evidence="9">Response regulator</fullName>
    </submittedName>
</protein>
<dbReference type="InterPro" id="IPR008327">
    <property type="entry name" value="Sig_transdc_resp-reg_antiterm"/>
</dbReference>
<dbReference type="EMBL" id="CP042344">
    <property type="protein sequence ID" value="QEA13093.1"/>
    <property type="molecule type" value="Genomic_DNA"/>
</dbReference>
<dbReference type="RefSeq" id="WP_146912686.1">
    <property type="nucleotide sequence ID" value="NZ_CP042344.1"/>
</dbReference>
<feature type="domain" description="ANTAR" evidence="8">
    <location>
        <begin position="127"/>
        <end position="188"/>
    </location>
</feature>
<dbReference type="PROSITE" id="PS50921">
    <property type="entry name" value="ANTAR"/>
    <property type="match status" value="1"/>
</dbReference>
<dbReference type="Pfam" id="PF00072">
    <property type="entry name" value="Response_reg"/>
    <property type="match status" value="1"/>
</dbReference>
<keyword evidence="10" id="KW-1185">Reference proteome</keyword>
<evidence type="ECO:0000313" key="10">
    <source>
        <dbReference type="Proteomes" id="UP000321199"/>
    </source>
</evidence>
<dbReference type="SMART" id="SM00448">
    <property type="entry name" value="REC"/>
    <property type="match status" value="1"/>
</dbReference>
<evidence type="ECO:0000256" key="2">
    <source>
        <dbReference type="ARBA" id="ARBA00023012"/>
    </source>
</evidence>
<dbReference type="GO" id="GO:0005829">
    <property type="term" value="C:cytosol"/>
    <property type="evidence" value="ECO:0007669"/>
    <property type="project" value="TreeGrafter"/>
</dbReference>
<dbReference type="InterPro" id="IPR011006">
    <property type="entry name" value="CheY-like_superfamily"/>
</dbReference>
<evidence type="ECO:0000256" key="3">
    <source>
        <dbReference type="ARBA" id="ARBA00023015"/>
    </source>
</evidence>
<reference evidence="9 10" key="1">
    <citation type="submission" date="2019-07" db="EMBL/GenBank/DDBJ databases">
        <title>Complete genome sequence of Comamonas sp. NLF 7-7 isolated from livestock.</title>
        <authorList>
            <person name="Kim D.H."/>
            <person name="Kim J.G."/>
        </authorList>
    </citation>
    <scope>NUCLEOTIDE SEQUENCE [LARGE SCALE GENOMIC DNA]</scope>
    <source>
        <strain evidence="9 10">NLF 7-7</strain>
    </source>
</reference>
<gene>
    <name evidence="9" type="ORF">FOZ74_08635</name>
</gene>
<feature type="modified residue" description="4-aspartylphosphate" evidence="6">
    <location>
        <position position="57"/>
    </location>
</feature>
<dbReference type="GO" id="GO:0000976">
    <property type="term" value="F:transcription cis-regulatory region binding"/>
    <property type="evidence" value="ECO:0007669"/>
    <property type="project" value="TreeGrafter"/>
</dbReference>
<dbReference type="GO" id="GO:0032993">
    <property type="term" value="C:protein-DNA complex"/>
    <property type="evidence" value="ECO:0007669"/>
    <property type="project" value="TreeGrafter"/>
</dbReference>
<dbReference type="PANTHER" id="PTHR48111">
    <property type="entry name" value="REGULATOR OF RPOS"/>
    <property type="match status" value="1"/>
</dbReference>